<dbReference type="Proteomes" id="UP000024635">
    <property type="component" value="Unassembled WGS sequence"/>
</dbReference>
<dbReference type="GO" id="GO:0015031">
    <property type="term" value="P:protein transport"/>
    <property type="evidence" value="ECO:0007669"/>
    <property type="project" value="UniProtKB-KW"/>
</dbReference>
<evidence type="ECO:0000256" key="4">
    <source>
        <dbReference type="ARBA" id="ARBA00022448"/>
    </source>
</evidence>
<dbReference type="InterPro" id="IPR048682">
    <property type="entry name" value="COG4"/>
</dbReference>
<comment type="subcellular location">
    <subcellularLocation>
        <location evidence="1">Golgi apparatus membrane</location>
        <topology evidence="1">Peripheral membrane protein</topology>
    </subcellularLocation>
</comment>
<comment type="similarity">
    <text evidence="2">Belongs to the COG4 family.</text>
</comment>
<organism evidence="13 14">
    <name type="scientific">Ancylostoma ceylanicum</name>
    <dbReference type="NCBI Taxonomy" id="53326"/>
    <lineage>
        <taxon>Eukaryota</taxon>
        <taxon>Metazoa</taxon>
        <taxon>Ecdysozoa</taxon>
        <taxon>Nematoda</taxon>
        <taxon>Chromadorea</taxon>
        <taxon>Rhabditida</taxon>
        <taxon>Rhabditina</taxon>
        <taxon>Rhabditomorpha</taxon>
        <taxon>Strongyloidea</taxon>
        <taxon>Ancylostomatidae</taxon>
        <taxon>Ancylostomatinae</taxon>
        <taxon>Ancylostoma</taxon>
    </lineage>
</organism>
<keyword evidence="11" id="KW-0732">Signal</keyword>
<dbReference type="PANTHER" id="PTHR24016">
    <property type="entry name" value="CONSERVED OLIGOMERIC GOLGI COMPLEX SUBUNIT 4"/>
    <property type="match status" value="1"/>
</dbReference>
<keyword evidence="6" id="KW-0333">Golgi apparatus</keyword>
<evidence type="ECO:0000259" key="12">
    <source>
        <dbReference type="SMART" id="SM00762"/>
    </source>
</evidence>
<feature type="chain" id="PRO_5001488773" description="Conserved oligomeric Golgi complex subunit 4" evidence="11">
    <location>
        <begin position="18"/>
        <end position="576"/>
    </location>
</feature>
<evidence type="ECO:0000256" key="8">
    <source>
        <dbReference type="ARBA" id="ARBA00031340"/>
    </source>
</evidence>
<feature type="coiled-coil region" evidence="9">
    <location>
        <begin position="502"/>
        <end position="531"/>
    </location>
</feature>
<dbReference type="InterPro" id="IPR013167">
    <property type="entry name" value="COG4_M"/>
</dbReference>
<accession>A0A016UXK3</accession>
<evidence type="ECO:0000256" key="9">
    <source>
        <dbReference type="SAM" id="Coils"/>
    </source>
</evidence>
<dbReference type="AlphaFoldDB" id="A0A016UXK3"/>
<gene>
    <name evidence="13" type="primary">Acey_s0024.g891</name>
    <name evidence="13" type="ORF">Y032_0024g891</name>
</gene>
<feature type="region of interest" description="Disordered" evidence="10">
    <location>
        <begin position="95"/>
        <end position="118"/>
    </location>
</feature>
<keyword evidence="4" id="KW-0813">Transport</keyword>
<feature type="compositionally biased region" description="Basic and acidic residues" evidence="10">
    <location>
        <begin position="104"/>
        <end position="116"/>
    </location>
</feature>
<evidence type="ECO:0000313" key="13">
    <source>
        <dbReference type="EMBL" id="EYC19492.1"/>
    </source>
</evidence>
<feature type="coiled-coil region" evidence="9">
    <location>
        <begin position="129"/>
        <end position="156"/>
    </location>
</feature>
<dbReference type="GO" id="GO:0006890">
    <property type="term" value="P:retrograde vesicle-mediated transport, Golgi to endoplasmic reticulum"/>
    <property type="evidence" value="ECO:0007669"/>
    <property type="project" value="TreeGrafter"/>
</dbReference>
<dbReference type="Pfam" id="PF08318">
    <property type="entry name" value="COG4_m"/>
    <property type="match status" value="1"/>
</dbReference>
<protein>
    <recommendedName>
        <fullName evidence="3">Conserved oligomeric Golgi complex subunit 4</fullName>
    </recommendedName>
    <alternativeName>
        <fullName evidence="8">Component of oligomeric Golgi complex 4</fullName>
    </alternativeName>
</protein>
<proteinExistence type="inferred from homology"/>
<comment type="caution">
    <text evidence="13">The sequence shown here is derived from an EMBL/GenBank/DDBJ whole genome shotgun (WGS) entry which is preliminary data.</text>
</comment>
<dbReference type="Pfam" id="PF20663">
    <property type="entry name" value="COG4_N"/>
    <property type="match status" value="1"/>
</dbReference>
<dbReference type="InterPro" id="IPR048680">
    <property type="entry name" value="COG4_N"/>
</dbReference>
<feature type="domain" description="COG4 transport protein middle alpha-helical bundle" evidence="12">
    <location>
        <begin position="287"/>
        <end position="576"/>
    </location>
</feature>
<keyword evidence="7" id="KW-0472">Membrane</keyword>
<evidence type="ECO:0000313" key="14">
    <source>
        <dbReference type="Proteomes" id="UP000024635"/>
    </source>
</evidence>
<dbReference type="GO" id="GO:0007030">
    <property type="term" value="P:Golgi organization"/>
    <property type="evidence" value="ECO:0007669"/>
    <property type="project" value="TreeGrafter"/>
</dbReference>
<evidence type="ECO:0000256" key="5">
    <source>
        <dbReference type="ARBA" id="ARBA00022927"/>
    </source>
</evidence>
<dbReference type="GO" id="GO:0017119">
    <property type="term" value="C:Golgi transport complex"/>
    <property type="evidence" value="ECO:0007669"/>
    <property type="project" value="TreeGrafter"/>
</dbReference>
<keyword evidence="14" id="KW-1185">Reference proteome</keyword>
<reference evidence="14" key="1">
    <citation type="journal article" date="2015" name="Nat. Genet.">
        <title>The genome and transcriptome of the zoonotic hookworm Ancylostoma ceylanicum identify infection-specific gene families.</title>
        <authorList>
            <person name="Schwarz E.M."/>
            <person name="Hu Y."/>
            <person name="Antoshechkin I."/>
            <person name="Miller M.M."/>
            <person name="Sternberg P.W."/>
            <person name="Aroian R.V."/>
        </authorList>
    </citation>
    <scope>NUCLEOTIDE SEQUENCE</scope>
    <source>
        <strain evidence="14">HY135</strain>
    </source>
</reference>
<evidence type="ECO:0000256" key="11">
    <source>
        <dbReference type="SAM" id="SignalP"/>
    </source>
</evidence>
<evidence type="ECO:0000256" key="6">
    <source>
        <dbReference type="ARBA" id="ARBA00023034"/>
    </source>
</evidence>
<dbReference type="OrthoDB" id="47059at2759"/>
<dbReference type="GO" id="GO:0000139">
    <property type="term" value="C:Golgi membrane"/>
    <property type="evidence" value="ECO:0007669"/>
    <property type="project" value="UniProtKB-SubCell"/>
</dbReference>
<evidence type="ECO:0000256" key="10">
    <source>
        <dbReference type="SAM" id="MobiDB-lite"/>
    </source>
</evidence>
<feature type="signal peptide" evidence="11">
    <location>
        <begin position="1"/>
        <end position="17"/>
    </location>
</feature>
<keyword evidence="5" id="KW-0653">Protein transport</keyword>
<dbReference type="EMBL" id="JARK01001360">
    <property type="protein sequence ID" value="EYC19492.1"/>
    <property type="molecule type" value="Genomic_DNA"/>
</dbReference>
<evidence type="ECO:0000256" key="3">
    <source>
        <dbReference type="ARBA" id="ARBA00020975"/>
    </source>
</evidence>
<evidence type="ECO:0000256" key="7">
    <source>
        <dbReference type="ARBA" id="ARBA00023136"/>
    </source>
</evidence>
<sequence>MLSELVIASTLFVNACAVLNFKLNKKNQDFNHFVVEILPRLHCSLERVHHLSYASVLLSLIMAMTSDISNHLSNGIDFLTSADLILKKTLTTVPSGRPRHGKRSDKDKDNAEAPKEEVDEDAEYINGILQELRVELDVKRREEERLQKEIADVLTECASGSSGGEQSRAFGMAVSRLNNAMLVVEADTKQLAASLRTISRLADNISSKVSALDVAKTRVVECLQLAGDMHDLGVCSEEVDQCINNEDYEQAAQHIHRFLTLDRAVFQFSSSADKEAGQTVSHSYEVLTNATTRLKEILERKLEAAVDAEDIAAMQRFVKLFPLINEHDSGLVRFGKYLSRQIAKIGEDNLKIMNAGGMDDKRVNVLYADTLFLFFEGIAALLETNQPLIESAYGPDKLLDFINMLQVDIDQIVGKVIDGFEKKRQLEKRLKAAQKILREDKNVDKGERLDALELDTLLSEICLMNTHTEMYWRFVRRRIKGASKEQNQEEYVMVNGDDFGDMDEEKKKRLEEEKIRRKAEREKKLDQLLNRSLVGSKMQELLGNYILLEQYYMEESVRKAIDMDVREEGLLRSPKV</sequence>
<dbReference type="PANTHER" id="PTHR24016:SF0">
    <property type="entry name" value="CONSERVED OLIGOMERIC GOLGI COMPLEX SUBUNIT 4"/>
    <property type="match status" value="1"/>
</dbReference>
<dbReference type="SMART" id="SM00762">
    <property type="entry name" value="Cog4"/>
    <property type="match status" value="1"/>
</dbReference>
<evidence type="ECO:0000256" key="2">
    <source>
        <dbReference type="ARBA" id="ARBA00009215"/>
    </source>
</evidence>
<evidence type="ECO:0000256" key="1">
    <source>
        <dbReference type="ARBA" id="ARBA00004395"/>
    </source>
</evidence>
<name>A0A016UXK3_9BILA</name>
<keyword evidence="9" id="KW-0175">Coiled coil</keyword>